<dbReference type="InterPro" id="IPR016163">
    <property type="entry name" value="Ald_DH_C"/>
</dbReference>
<evidence type="ECO:0000256" key="4">
    <source>
        <dbReference type="ARBA" id="ARBA00049194"/>
    </source>
</evidence>
<dbReference type="PANTHER" id="PTHR11699">
    <property type="entry name" value="ALDEHYDE DEHYDROGENASE-RELATED"/>
    <property type="match status" value="1"/>
</dbReference>
<comment type="catalytic activity">
    <reaction evidence="4">
        <text>an aldehyde + NAD(+) + H2O = a carboxylate + NADH + 2 H(+)</text>
        <dbReference type="Rhea" id="RHEA:16185"/>
        <dbReference type="ChEBI" id="CHEBI:15377"/>
        <dbReference type="ChEBI" id="CHEBI:15378"/>
        <dbReference type="ChEBI" id="CHEBI:17478"/>
        <dbReference type="ChEBI" id="CHEBI:29067"/>
        <dbReference type="ChEBI" id="CHEBI:57540"/>
        <dbReference type="ChEBI" id="CHEBI:57945"/>
        <dbReference type="EC" id="1.2.1.3"/>
    </reaction>
</comment>
<dbReference type="InterPro" id="IPR029510">
    <property type="entry name" value="Ald_DH_CS_GLU"/>
</dbReference>
<gene>
    <name evidence="8" type="ORF">EJ06DRAFT_546378</name>
</gene>
<feature type="active site" evidence="5">
    <location>
        <position position="258"/>
    </location>
</feature>
<dbReference type="Gene3D" id="3.40.309.10">
    <property type="entry name" value="Aldehyde Dehydrogenase, Chain A, domain 2"/>
    <property type="match status" value="1"/>
</dbReference>
<evidence type="ECO:0000256" key="5">
    <source>
        <dbReference type="PROSITE-ProRule" id="PRU10007"/>
    </source>
</evidence>
<feature type="domain" description="Aldehyde dehydrogenase" evidence="7">
    <location>
        <begin position="22"/>
        <end position="484"/>
    </location>
</feature>
<sequence>MSSFTFSRSNLPKQLFINNEYVNSTGDAKLTVHNPKDNTLVADDVPIANAADVDAAVDAAEKAFPAWRKLPAVQRRAILTKFADLIEAHAVELAELTRITLGAPYESFGKFEAGLAAEAFRYNAGWIDKFAGESFPQDDGFLKIVRNEPLGVTAGIVPWNGPLGTVGLKAAPALATGNCFILKPSEKTPFASLALGPLIKEAGFPAGVFQVLSGDGSTGALIASHMRVRKVSFTGSIPTGKKIQEMAARSNLKRVTLELGGKSPAVIFDDANLDNAVTWTANAITGNTGQVCFAASRVYVQEGIYDAFIEKYKEAMKAKSGVVGDPDEKETMLGPLVDEAQFKRVSGFIQRGKEQGQGKLLVGGARIGEKGFFIEPTVFTDVDPQSEIHTQEIFGPVSVVRKFSTEEEIMELSNNTNFGLMAGVFTQDINKALRVASEFESGMVGVNCVSLMFMNAPFGGSKESGLGRECGVHALRAFTELKTVMVNLNY</sequence>
<reference evidence="8" key="1">
    <citation type="journal article" date="2020" name="Stud. Mycol.">
        <title>101 Dothideomycetes genomes: a test case for predicting lifestyles and emergence of pathogens.</title>
        <authorList>
            <person name="Haridas S."/>
            <person name="Albert R."/>
            <person name="Binder M."/>
            <person name="Bloem J."/>
            <person name="Labutti K."/>
            <person name="Salamov A."/>
            <person name="Andreopoulos B."/>
            <person name="Baker S."/>
            <person name="Barry K."/>
            <person name="Bills G."/>
            <person name="Bluhm B."/>
            <person name="Cannon C."/>
            <person name="Castanera R."/>
            <person name="Culley D."/>
            <person name="Daum C."/>
            <person name="Ezra D."/>
            <person name="Gonzalez J."/>
            <person name="Henrissat B."/>
            <person name="Kuo A."/>
            <person name="Liang C."/>
            <person name="Lipzen A."/>
            <person name="Lutzoni F."/>
            <person name="Magnuson J."/>
            <person name="Mondo S."/>
            <person name="Nolan M."/>
            <person name="Ohm R."/>
            <person name="Pangilinan J."/>
            <person name="Park H.-J."/>
            <person name="Ramirez L."/>
            <person name="Alfaro M."/>
            <person name="Sun H."/>
            <person name="Tritt A."/>
            <person name="Yoshinaga Y."/>
            <person name="Zwiers L.-H."/>
            <person name="Turgeon B."/>
            <person name="Goodwin S."/>
            <person name="Spatafora J."/>
            <person name="Crous P."/>
            <person name="Grigoriev I."/>
        </authorList>
    </citation>
    <scope>NUCLEOTIDE SEQUENCE</scope>
    <source>
        <strain evidence="8">CBS 262.69</strain>
    </source>
</reference>
<dbReference type="PROSITE" id="PS00687">
    <property type="entry name" value="ALDEHYDE_DEHYDR_GLU"/>
    <property type="match status" value="1"/>
</dbReference>
<dbReference type="EC" id="1.2.1.3" evidence="3"/>
<evidence type="ECO:0000313" key="8">
    <source>
        <dbReference type="EMBL" id="KAF2404508.1"/>
    </source>
</evidence>
<proteinExistence type="inferred from homology"/>
<keyword evidence="2 6" id="KW-0560">Oxidoreductase</keyword>
<dbReference type="OrthoDB" id="310895at2759"/>
<dbReference type="AlphaFoldDB" id="A0A6G1I878"/>
<evidence type="ECO:0000256" key="1">
    <source>
        <dbReference type="ARBA" id="ARBA00009986"/>
    </source>
</evidence>
<dbReference type="GO" id="GO:0004029">
    <property type="term" value="F:aldehyde dehydrogenase (NAD+) activity"/>
    <property type="evidence" value="ECO:0007669"/>
    <property type="project" value="UniProtKB-EC"/>
</dbReference>
<dbReference type="InterPro" id="IPR016162">
    <property type="entry name" value="Ald_DH_N"/>
</dbReference>
<accession>A0A6G1I878</accession>
<evidence type="ECO:0000256" key="2">
    <source>
        <dbReference type="ARBA" id="ARBA00023002"/>
    </source>
</evidence>
<dbReference type="Pfam" id="PF00171">
    <property type="entry name" value="Aldedh"/>
    <property type="match status" value="1"/>
</dbReference>
<evidence type="ECO:0000259" key="7">
    <source>
        <dbReference type="Pfam" id="PF00171"/>
    </source>
</evidence>
<dbReference type="SUPFAM" id="SSF53720">
    <property type="entry name" value="ALDH-like"/>
    <property type="match status" value="1"/>
</dbReference>
<dbReference type="FunFam" id="3.40.605.10:FF:000007">
    <property type="entry name" value="NAD/NADP-dependent betaine aldehyde dehydrogenase"/>
    <property type="match status" value="1"/>
</dbReference>
<evidence type="ECO:0000256" key="3">
    <source>
        <dbReference type="ARBA" id="ARBA00024226"/>
    </source>
</evidence>
<dbReference type="InterPro" id="IPR015590">
    <property type="entry name" value="Aldehyde_DH_dom"/>
</dbReference>
<keyword evidence="9" id="KW-1185">Reference proteome</keyword>
<comment type="similarity">
    <text evidence="1 6">Belongs to the aldehyde dehydrogenase family.</text>
</comment>
<protein>
    <recommendedName>
        <fullName evidence="3">aldehyde dehydrogenase (NAD(+))</fullName>
        <ecNumber evidence="3">1.2.1.3</ecNumber>
    </recommendedName>
</protein>
<dbReference type="InterPro" id="IPR016161">
    <property type="entry name" value="Ald_DH/histidinol_DH"/>
</dbReference>
<dbReference type="EMBL" id="ML996688">
    <property type="protein sequence ID" value="KAF2404508.1"/>
    <property type="molecule type" value="Genomic_DNA"/>
</dbReference>
<evidence type="ECO:0000313" key="9">
    <source>
        <dbReference type="Proteomes" id="UP000799640"/>
    </source>
</evidence>
<evidence type="ECO:0000256" key="6">
    <source>
        <dbReference type="RuleBase" id="RU003345"/>
    </source>
</evidence>
<dbReference type="Proteomes" id="UP000799640">
    <property type="component" value="Unassembled WGS sequence"/>
</dbReference>
<organism evidence="8 9">
    <name type="scientific">Trichodelitschia bisporula</name>
    <dbReference type="NCBI Taxonomy" id="703511"/>
    <lineage>
        <taxon>Eukaryota</taxon>
        <taxon>Fungi</taxon>
        <taxon>Dikarya</taxon>
        <taxon>Ascomycota</taxon>
        <taxon>Pezizomycotina</taxon>
        <taxon>Dothideomycetes</taxon>
        <taxon>Dothideomycetes incertae sedis</taxon>
        <taxon>Phaeotrichales</taxon>
        <taxon>Phaeotrichaceae</taxon>
        <taxon>Trichodelitschia</taxon>
    </lineage>
</organism>
<dbReference type="Gene3D" id="3.40.605.10">
    <property type="entry name" value="Aldehyde Dehydrogenase, Chain A, domain 1"/>
    <property type="match status" value="1"/>
</dbReference>
<dbReference type="FunFam" id="3.40.309.10:FF:000049">
    <property type="entry name" value="Aldehyde dehydrogenase"/>
    <property type="match status" value="1"/>
</dbReference>
<name>A0A6G1I878_9PEZI</name>